<gene>
    <name evidence="2" type="ORF">AAFH96_31690</name>
</gene>
<evidence type="ECO:0000313" key="3">
    <source>
        <dbReference type="Proteomes" id="UP001582793"/>
    </source>
</evidence>
<dbReference type="Proteomes" id="UP001582793">
    <property type="component" value="Unassembled WGS sequence"/>
</dbReference>
<feature type="domain" description="Aminoglycoside phosphotransferase" evidence="1">
    <location>
        <begin position="107"/>
        <end position="190"/>
    </location>
</feature>
<comment type="caution">
    <text evidence="2">The sequence shown here is derived from an EMBL/GenBank/DDBJ whole genome shotgun (WGS) entry which is preliminary data.</text>
</comment>
<name>A0ABV5D048_9ACTN</name>
<dbReference type="Pfam" id="PF01636">
    <property type="entry name" value="APH"/>
    <property type="match status" value="1"/>
</dbReference>
<dbReference type="InterPro" id="IPR002575">
    <property type="entry name" value="Aminoglycoside_PTrfase"/>
</dbReference>
<dbReference type="Gene3D" id="1.10.510.10">
    <property type="entry name" value="Transferase(Phosphotransferase) domain 1"/>
    <property type="match status" value="1"/>
</dbReference>
<reference evidence="2 3" key="1">
    <citation type="submission" date="2024-04" db="EMBL/GenBank/DDBJ databases">
        <title>Polymorphospora sp. isolated from Baiyangdian Lake in Xiong'an New Area.</title>
        <authorList>
            <person name="Zhang X."/>
            <person name="Liu J."/>
        </authorList>
    </citation>
    <scope>NUCLEOTIDE SEQUENCE [LARGE SCALE GENOMIC DNA]</scope>
    <source>
        <strain evidence="2 3">2-325</strain>
    </source>
</reference>
<dbReference type="SUPFAM" id="SSF56112">
    <property type="entry name" value="Protein kinase-like (PK-like)"/>
    <property type="match status" value="1"/>
</dbReference>
<protein>
    <submittedName>
        <fullName evidence="2">Phosphotransferase</fullName>
    </submittedName>
</protein>
<dbReference type="EMBL" id="JBCGDC010000156">
    <property type="protein sequence ID" value="MFB6397622.1"/>
    <property type="molecule type" value="Genomic_DNA"/>
</dbReference>
<accession>A0ABV5D048</accession>
<sequence>MYADEEPLPGNATSGVVRVGDTVRRPAGPWTDAVDALLEHLAAVGFTGAPRPLGRDERGRQVLEYVPGEIGDAAGTYPTAELSAIGRMLAGLHEALAGFVPPAGAVWNRLIPPDREEMVCHNDVAPWNLVRSDRGWVLIDWDAAAPGSRSWDLAYAAQSMAGLRADRPVPESAARLRAFVDGYGADDAVRAGLADLLGRRARAMYDLLRDGAERQVQPWARIWIENGPYWLATADHLDAHREAWRCAERWSRSPHRPGAARG</sequence>
<proteinExistence type="predicted"/>
<keyword evidence="3" id="KW-1185">Reference proteome</keyword>
<evidence type="ECO:0000313" key="2">
    <source>
        <dbReference type="EMBL" id="MFB6397622.1"/>
    </source>
</evidence>
<dbReference type="InterPro" id="IPR011009">
    <property type="entry name" value="Kinase-like_dom_sf"/>
</dbReference>
<evidence type="ECO:0000259" key="1">
    <source>
        <dbReference type="Pfam" id="PF01636"/>
    </source>
</evidence>
<organism evidence="2 3">
    <name type="scientific">Polymorphospora lycopeni</name>
    <dbReference type="NCBI Taxonomy" id="3140240"/>
    <lineage>
        <taxon>Bacteria</taxon>
        <taxon>Bacillati</taxon>
        <taxon>Actinomycetota</taxon>
        <taxon>Actinomycetes</taxon>
        <taxon>Micromonosporales</taxon>
        <taxon>Micromonosporaceae</taxon>
        <taxon>Polymorphospora</taxon>
    </lineage>
</organism>
<dbReference type="RefSeq" id="WP_375736651.1">
    <property type="nucleotide sequence ID" value="NZ_JBCGDC010000156.1"/>
</dbReference>